<dbReference type="Pfam" id="PF01144">
    <property type="entry name" value="CoA_trans"/>
    <property type="match status" value="1"/>
</dbReference>
<comment type="similarity">
    <text evidence="1">Belongs to the 3-oxoacid CoA-transferase subunit A family.</text>
</comment>
<evidence type="ECO:0000313" key="4">
    <source>
        <dbReference type="Proteomes" id="UP000288675"/>
    </source>
</evidence>
<evidence type="ECO:0000256" key="1">
    <source>
        <dbReference type="ARBA" id="ARBA00005612"/>
    </source>
</evidence>
<dbReference type="SMART" id="SM00882">
    <property type="entry name" value="CoA_trans"/>
    <property type="match status" value="1"/>
</dbReference>
<gene>
    <name evidence="3" type="ORF">EQZ20_12890</name>
</gene>
<dbReference type="RefSeq" id="WP_046129590.1">
    <property type="nucleotide sequence ID" value="NZ_CP035232.1"/>
</dbReference>
<dbReference type="EMBL" id="CP035232">
    <property type="protein sequence ID" value="QAT65708.1"/>
    <property type="molecule type" value="Genomic_DNA"/>
</dbReference>
<accession>A0AAJ3YZ27</accession>
<dbReference type="PANTHER" id="PTHR13707:SF60">
    <property type="entry name" value="ACETATE COA-TRANSFERASE SUBUNIT ALPHA"/>
    <property type="match status" value="1"/>
</dbReference>
<dbReference type="PROSITE" id="PS01273">
    <property type="entry name" value="COA_TRANSF_1"/>
    <property type="match status" value="1"/>
</dbReference>
<dbReference type="Proteomes" id="UP000288675">
    <property type="component" value="Chromosome"/>
</dbReference>
<keyword evidence="2 3" id="KW-0808">Transferase</keyword>
<dbReference type="InterPro" id="IPR012792">
    <property type="entry name" value="3-oxoacid_CoA-transf_A"/>
</dbReference>
<dbReference type="InterPro" id="IPR037171">
    <property type="entry name" value="NagB/RpiA_transferase-like"/>
</dbReference>
<organism evidence="3 4">
    <name type="scientific">Bacillus glycinifermentans</name>
    <dbReference type="NCBI Taxonomy" id="1664069"/>
    <lineage>
        <taxon>Bacteria</taxon>
        <taxon>Bacillati</taxon>
        <taxon>Bacillota</taxon>
        <taxon>Bacilli</taxon>
        <taxon>Bacillales</taxon>
        <taxon>Bacillaceae</taxon>
        <taxon>Bacillus</taxon>
    </lineage>
</organism>
<dbReference type="InterPro" id="IPR004165">
    <property type="entry name" value="CoA_trans_fam_I"/>
</dbReference>
<dbReference type="Gene3D" id="3.40.1080.10">
    <property type="entry name" value="Glutaconate Coenzyme A-transferase"/>
    <property type="match status" value="1"/>
</dbReference>
<dbReference type="GeneID" id="82853565"/>
<dbReference type="AlphaFoldDB" id="A0AAJ3YZ27"/>
<dbReference type="SUPFAM" id="SSF100950">
    <property type="entry name" value="NagB/RpiA/CoA transferase-like"/>
    <property type="match status" value="1"/>
</dbReference>
<dbReference type="InterPro" id="IPR004163">
    <property type="entry name" value="CoA_transf_BS"/>
</dbReference>
<dbReference type="NCBIfam" id="TIGR02429">
    <property type="entry name" value="pcaI_scoA_fam"/>
    <property type="match status" value="1"/>
</dbReference>
<dbReference type="PANTHER" id="PTHR13707">
    <property type="entry name" value="KETOACID-COENZYME A TRANSFERASE"/>
    <property type="match status" value="1"/>
</dbReference>
<evidence type="ECO:0000313" key="3">
    <source>
        <dbReference type="EMBL" id="QAT65708.1"/>
    </source>
</evidence>
<name>A0AAJ3YZ27_9BACI</name>
<protein>
    <submittedName>
        <fullName evidence="3">CoA transferase subunit A</fullName>
    </submittedName>
</protein>
<sequence>MALLNKRMSIEDAVADVKDGSTLMFGGFGGVGSPPSLIRAILEKGVKNLTVICNDAGFPGIGIGPLIVNNRVKTLIASHIGSNPVAGKQMTDGLLEVKFSPQGTLAERIRAGGVGLGGILTDVGIDNEMVLEEKKTVSLNGRTLIAETALTAEIAFIYGKTADEFGNLTYDKTARNMNPLMAMAADKTYAEVEQIVPAGGLHEEEIVTPGIFVDGVAESKGVMWKWVWEH</sequence>
<dbReference type="GO" id="GO:0008410">
    <property type="term" value="F:CoA-transferase activity"/>
    <property type="evidence" value="ECO:0007669"/>
    <property type="project" value="InterPro"/>
</dbReference>
<reference evidence="3 4" key="1">
    <citation type="submission" date="2019-01" db="EMBL/GenBank/DDBJ databases">
        <title>Genome sequence of Bacillus glycinifermentans SRCM103574.</title>
        <authorList>
            <person name="Kong H.-J."/>
            <person name="Jeong S.-Y."/>
            <person name="Jeong D.-Y."/>
        </authorList>
    </citation>
    <scope>NUCLEOTIDE SEQUENCE [LARGE SCALE GENOMIC DNA]</scope>
    <source>
        <strain evidence="3 4">SRCM103574</strain>
    </source>
</reference>
<dbReference type="KEGG" id="bgy:BGLY_2551"/>
<proteinExistence type="inferred from homology"/>
<evidence type="ECO:0000256" key="2">
    <source>
        <dbReference type="ARBA" id="ARBA00022679"/>
    </source>
</evidence>